<evidence type="ECO:0000313" key="4">
    <source>
        <dbReference type="Proteomes" id="UP000783871"/>
    </source>
</evidence>
<keyword evidence="2" id="KW-1133">Transmembrane helix</keyword>
<keyword evidence="2" id="KW-0472">Membrane</keyword>
<gene>
    <name evidence="3" type="ORF">HCJ94_16585</name>
</gene>
<reference evidence="3 4" key="1">
    <citation type="submission" date="2020-03" db="EMBL/GenBank/DDBJ databases">
        <title>WGS of actinomycetes isolated from Thailand.</title>
        <authorList>
            <person name="Thawai C."/>
        </authorList>
    </citation>
    <scope>NUCLEOTIDE SEQUENCE [LARGE SCALE GENOMIC DNA]</scope>
    <source>
        <strain evidence="3 4">HSS6-12</strain>
    </source>
</reference>
<feature type="transmembrane region" description="Helical" evidence="2">
    <location>
        <begin position="90"/>
        <end position="109"/>
    </location>
</feature>
<accession>A0ABX0Z7V7</accession>
<protein>
    <recommendedName>
        <fullName evidence="5">Holin</fullName>
    </recommendedName>
</protein>
<name>A0ABX0Z7V7_9ACTN</name>
<feature type="region of interest" description="Disordered" evidence="1">
    <location>
        <begin position="111"/>
        <end position="132"/>
    </location>
</feature>
<dbReference type="RefSeq" id="WP_168001914.1">
    <property type="nucleotide sequence ID" value="NZ_JAATEO010000017.1"/>
</dbReference>
<evidence type="ECO:0008006" key="5">
    <source>
        <dbReference type="Google" id="ProtNLM"/>
    </source>
</evidence>
<evidence type="ECO:0000313" key="3">
    <source>
        <dbReference type="EMBL" id="NJP33553.1"/>
    </source>
</evidence>
<feature type="transmembrane region" description="Helical" evidence="2">
    <location>
        <begin position="38"/>
        <end position="58"/>
    </location>
</feature>
<feature type="transmembrane region" description="Helical" evidence="2">
    <location>
        <begin position="65"/>
        <end position="84"/>
    </location>
</feature>
<comment type="caution">
    <text evidence="3">The sequence shown here is derived from an EMBL/GenBank/DDBJ whole genome shotgun (WGS) entry which is preliminary data.</text>
</comment>
<keyword evidence="4" id="KW-1185">Reference proteome</keyword>
<evidence type="ECO:0000256" key="1">
    <source>
        <dbReference type="SAM" id="MobiDB-lite"/>
    </source>
</evidence>
<evidence type="ECO:0000256" key="2">
    <source>
        <dbReference type="SAM" id="Phobius"/>
    </source>
</evidence>
<proteinExistence type="predicted"/>
<dbReference type="EMBL" id="JAATEO010000017">
    <property type="protein sequence ID" value="NJP33553.1"/>
    <property type="molecule type" value="Genomic_DNA"/>
</dbReference>
<dbReference type="Proteomes" id="UP000783871">
    <property type="component" value="Unassembled WGS sequence"/>
</dbReference>
<keyword evidence="2" id="KW-0812">Transmembrane</keyword>
<organism evidence="3 4">
    <name type="scientific">Micromonospora thermarum</name>
    <dbReference type="NCBI Taxonomy" id="2720024"/>
    <lineage>
        <taxon>Bacteria</taxon>
        <taxon>Bacillati</taxon>
        <taxon>Actinomycetota</taxon>
        <taxon>Actinomycetes</taxon>
        <taxon>Micromonosporales</taxon>
        <taxon>Micromonosporaceae</taxon>
        <taxon>Micromonospora</taxon>
    </lineage>
</organism>
<sequence length="132" mass="13234">METFFGRYGKALAATTFAALTALYATSSGDGVVDPDEWVAIAIAAVSAVGVYVVPLAPRYRWTKTAVAALLAGLQVLATVILGGVDANEWLLIAIAIGQALGVAAAPATSDNGVTNRARPAPPAAPGPVTGT</sequence>